<dbReference type="RefSeq" id="WP_145077511.1">
    <property type="nucleotide sequence ID" value="NZ_CP036298.1"/>
</dbReference>
<dbReference type="KEGG" id="ahel:Q31a_24050"/>
<dbReference type="PROSITE" id="PS51257">
    <property type="entry name" value="PROKAR_LIPOPROTEIN"/>
    <property type="match status" value="1"/>
</dbReference>
<sequence length="453" mass="48846" precursor="true">MPRRISISLLLLLAATLGISAGCQPEQPTEAPATVKTPPSASSVPLRIWIAAQAVDTELVKRKWLANSEQPIDIRVLSWSELLELESCACDVLLYPARLLGELEHRKWIAKLPSSAQQKQEGTLDSAEAPAALPAAKRAQAEYGGTPFAVPLGCSLPVAVLSPILQTRLDDQLESSSQLPWSELLSELPETPRNEAAFQEQLAAADKEAVVDRFLAIAASRSTRNTRYGVLFDLRSMQALLEEPEFVDAAEILKRLAAQTEDGATVLTSHSHAWRLATESTSPLVALASNTLLDAATATIKSGAAIAQLTHESQSKLWNTGGGLNASIAYDCRQSAQSVQFLQWLGTSGTRDFLATNIVGVDPASPVAGVDSVSWKAFRATTQAQAADTLPLEPRIPSTPQYRDTLATELLHAIAGTKTPQLALGDAARRWNEITRETSGQQRQYERSLGLTF</sequence>
<organism evidence="2 3">
    <name type="scientific">Aureliella helgolandensis</name>
    <dbReference type="NCBI Taxonomy" id="2527968"/>
    <lineage>
        <taxon>Bacteria</taxon>
        <taxon>Pseudomonadati</taxon>
        <taxon>Planctomycetota</taxon>
        <taxon>Planctomycetia</taxon>
        <taxon>Pirellulales</taxon>
        <taxon>Pirellulaceae</taxon>
        <taxon>Aureliella</taxon>
    </lineage>
</organism>
<keyword evidence="1" id="KW-0732">Signal</keyword>
<feature type="signal peptide" evidence="1">
    <location>
        <begin position="1"/>
        <end position="21"/>
    </location>
</feature>
<dbReference type="EMBL" id="CP036298">
    <property type="protein sequence ID" value="QDV24092.1"/>
    <property type="molecule type" value="Genomic_DNA"/>
</dbReference>
<dbReference type="AlphaFoldDB" id="A0A518G683"/>
<keyword evidence="3" id="KW-1185">Reference proteome</keyword>
<name>A0A518G683_9BACT</name>
<evidence type="ECO:0000313" key="2">
    <source>
        <dbReference type="EMBL" id="QDV24092.1"/>
    </source>
</evidence>
<reference evidence="2 3" key="1">
    <citation type="submission" date="2019-02" db="EMBL/GenBank/DDBJ databases">
        <title>Deep-cultivation of Planctomycetes and their phenomic and genomic characterization uncovers novel biology.</title>
        <authorList>
            <person name="Wiegand S."/>
            <person name="Jogler M."/>
            <person name="Boedeker C."/>
            <person name="Pinto D."/>
            <person name="Vollmers J."/>
            <person name="Rivas-Marin E."/>
            <person name="Kohn T."/>
            <person name="Peeters S.H."/>
            <person name="Heuer A."/>
            <person name="Rast P."/>
            <person name="Oberbeckmann S."/>
            <person name="Bunk B."/>
            <person name="Jeske O."/>
            <person name="Meyerdierks A."/>
            <person name="Storesund J.E."/>
            <person name="Kallscheuer N."/>
            <person name="Luecker S."/>
            <person name="Lage O.M."/>
            <person name="Pohl T."/>
            <person name="Merkel B.J."/>
            <person name="Hornburger P."/>
            <person name="Mueller R.-W."/>
            <person name="Bruemmer F."/>
            <person name="Labrenz M."/>
            <person name="Spormann A.M."/>
            <person name="Op den Camp H."/>
            <person name="Overmann J."/>
            <person name="Amann R."/>
            <person name="Jetten M.S.M."/>
            <person name="Mascher T."/>
            <person name="Medema M.H."/>
            <person name="Devos D.P."/>
            <person name="Kaster A.-K."/>
            <person name="Ovreas L."/>
            <person name="Rohde M."/>
            <person name="Galperin M.Y."/>
            <person name="Jogler C."/>
        </authorList>
    </citation>
    <scope>NUCLEOTIDE SEQUENCE [LARGE SCALE GENOMIC DNA]</scope>
    <source>
        <strain evidence="2 3">Q31a</strain>
    </source>
</reference>
<dbReference type="OrthoDB" id="247111at2"/>
<dbReference type="SUPFAM" id="SSF53850">
    <property type="entry name" value="Periplasmic binding protein-like II"/>
    <property type="match status" value="1"/>
</dbReference>
<accession>A0A518G683</accession>
<gene>
    <name evidence="2" type="ORF">Q31a_24050</name>
</gene>
<evidence type="ECO:0008006" key="4">
    <source>
        <dbReference type="Google" id="ProtNLM"/>
    </source>
</evidence>
<dbReference type="Gene3D" id="3.40.190.10">
    <property type="entry name" value="Periplasmic binding protein-like II"/>
    <property type="match status" value="1"/>
</dbReference>
<protein>
    <recommendedName>
        <fullName evidence="4">Bacterial extracellular solute-binding protein</fullName>
    </recommendedName>
</protein>
<evidence type="ECO:0000256" key="1">
    <source>
        <dbReference type="SAM" id="SignalP"/>
    </source>
</evidence>
<proteinExistence type="predicted"/>
<dbReference type="Proteomes" id="UP000318017">
    <property type="component" value="Chromosome"/>
</dbReference>
<evidence type="ECO:0000313" key="3">
    <source>
        <dbReference type="Proteomes" id="UP000318017"/>
    </source>
</evidence>
<feature type="chain" id="PRO_5021893358" description="Bacterial extracellular solute-binding protein" evidence="1">
    <location>
        <begin position="22"/>
        <end position="453"/>
    </location>
</feature>